<dbReference type="SUPFAM" id="SSF55729">
    <property type="entry name" value="Acyl-CoA N-acyltransferases (Nat)"/>
    <property type="match status" value="1"/>
</dbReference>
<organism evidence="2">
    <name type="scientific">marine sediment metagenome</name>
    <dbReference type="NCBI Taxonomy" id="412755"/>
    <lineage>
        <taxon>unclassified sequences</taxon>
        <taxon>metagenomes</taxon>
        <taxon>ecological metagenomes</taxon>
    </lineage>
</organism>
<dbReference type="AlphaFoldDB" id="A0A0F9MUT0"/>
<dbReference type="GO" id="GO:0016747">
    <property type="term" value="F:acyltransferase activity, transferring groups other than amino-acyl groups"/>
    <property type="evidence" value="ECO:0007669"/>
    <property type="project" value="InterPro"/>
</dbReference>
<dbReference type="EMBL" id="LAZR01005064">
    <property type="protein sequence ID" value="KKN03157.1"/>
    <property type="molecule type" value="Genomic_DNA"/>
</dbReference>
<sequence>MVNIPSYKIINLNNENIDNYDLFCSKEKNNQGYKNKVEWLRERFKEGLRYKLLMIQNEENDYESGGFIEYIPGELVWRGIHAPDWMAIHCILVSNKYHNLEFGSKLLEECYKDAKGTNGVVILTSIEGGWEPTNSLFLKQGFQKVDEFPPFELLAKKFVEEAPLPKFNVKEMNSEEKKLKLYGIKTAQCPYGDHISKLLEEIAKENNLDLTIKELTDPKSVQENSYHPYATFCIFNEGEFLTRMAYYKDDILKPLTKKDKNLKV</sequence>
<dbReference type="PROSITE" id="PS51186">
    <property type="entry name" value="GNAT"/>
    <property type="match status" value="1"/>
</dbReference>
<protein>
    <recommendedName>
        <fullName evidence="1">N-acetyltransferase domain-containing protein</fullName>
    </recommendedName>
</protein>
<dbReference type="Gene3D" id="3.40.630.30">
    <property type="match status" value="1"/>
</dbReference>
<accession>A0A0F9MUT0</accession>
<evidence type="ECO:0000259" key="1">
    <source>
        <dbReference type="PROSITE" id="PS51186"/>
    </source>
</evidence>
<evidence type="ECO:0000313" key="2">
    <source>
        <dbReference type="EMBL" id="KKN03157.1"/>
    </source>
</evidence>
<gene>
    <name evidence="2" type="ORF">LCGC14_1110500</name>
</gene>
<feature type="domain" description="N-acetyltransferase" evidence="1">
    <location>
        <begin position="20"/>
        <end position="165"/>
    </location>
</feature>
<reference evidence="2" key="1">
    <citation type="journal article" date="2015" name="Nature">
        <title>Complex archaea that bridge the gap between prokaryotes and eukaryotes.</title>
        <authorList>
            <person name="Spang A."/>
            <person name="Saw J.H."/>
            <person name="Jorgensen S.L."/>
            <person name="Zaremba-Niedzwiedzka K."/>
            <person name="Martijn J."/>
            <person name="Lind A.E."/>
            <person name="van Eijk R."/>
            <person name="Schleper C."/>
            <person name="Guy L."/>
            <person name="Ettema T.J."/>
        </authorList>
    </citation>
    <scope>NUCLEOTIDE SEQUENCE</scope>
</reference>
<comment type="caution">
    <text evidence="2">The sequence shown here is derived from an EMBL/GenBank/DDBJ whole genome shotgun (WGS) entry which is preliminary data.</text>
</comment>
<proteinExistence type="predicted"/>
<name>A0A0F9MUT0_9ZZZZ</name>
<dbReference type="InterPro" id="IPR016181">
    <property type="entry name" value="Acyl_CoA_acyltransferase"/>
</dbReference>
<dbReference type="InterPro" id="IPR000182">
    <property type="entry name" value="GNAT_dom"/>
</dbReference>